<feature type="domain" description="FHA" evidence="1">
    <location>
        <begin position="9"/>
        <end position="53"/>
    </location>
</feature>
<dbReference type="Gene3D" id="2.60.200.20">
    <property type="match status" value="1"/>
</dbReference>
<accession>A0A0R3SS60</accession>
<evidence type="ECO:0000313" key="3">
    <source>
        <dbReference type="Proteomes" id="UP000274504"/>
    </source>
</evidence>
<protein>
    <submittedName>
        <fullName evidence="4">CBM20 domain-containing protein</fullName>
    </submittedName>
</protein>
<reference evidence="4" key="1">
    <citation type="submission" date="2017-02" db="UniProtKB">
        <authorList>
            <consortium name="WormBaseParasite"/>
        </authorList>
    </citation>
    <scope>IDENTIFICATION</scope>
</reference>
<gene>
    <name evidence="2" type="ORF">HDID_LOCUS8091</name>
</gene>
<sequence>MTDLPPAGIHSTITRCPDNSFVLSATALNKIFVNNKRIIGDVQLKEKDVISFGWPYNKPVQRGEVVDNFKYDLKYKVHICDGKATSKWHSFPINPDYDQEHNYLNRAAIQYIRKFTWINREIASIMYLEQPGPTCVQLLRLMEEHRLKRDFALELDRTKNKYIQFLVLYNHTHDSDVKVASGLIIGVYHENEQESFDVINDFVDHFADYERSLLSKLECPWRIWDVRRNEDQSLDLQEMHTWFCEIYRSY</sequence>
<dbReference type="Proteomes" id="UP000274504">
    <property type="component" value="Unassembled WGS sequence"/>
</dbReference>
<dbReference type="EMBL" id="UYSG01011024">
    <property type="protein sequence ID" value="VDL60409.1"/>
    <property type="molecule type" value="Genomic_DNA"/>
</dbReference>
<organism evidence="4">
    <name type="scientific">Hymenolepis diminuta</name>
    <name type="common">Rat tapeworm</name>
    <dbReference type="NCBI Taxonomy" id="6216"/>
    <lineage>
        <taxon>Eukaryota</taxon>
        <taxon>Metazoa</taxon>
        <taxon>Spiralia</taxon>
        <taxon>Lophotrochozoa</taxon>
        <taxon>Platyhelminthes</taxon>
        <taxon>Cestoda</taxon>
        <taxon>Eucestoda</taxon>
        <taxon>Cyclophyllidea</taxon>
        <taxon>Hymenolepididae</taxon>
        <taxon>Hymenolepis</taxon>
    </lineage>
</organism>
<dbReference type="InterPro" id="IPR008984">
    <property type="entry name" value="SMAD_FHA_dom_sf"/>
</dbReference>
<reference evidence="2 3" key="2">
    <citation type="submission" date="2018-11" db="EMBL/GenBank/DDBJ databases">
        <authorList>
            <consortium name="Pathogen Informatics"/>
        </authorList>
    </citation>
    <scope>NUCLEOTIDE SEQUENCE [LARGE SCALE GENOMIC DNA]</scope>
</reference>
<dbReference type="OrthoDB" id="3598281at2759"/>
<dbReference type="AlphaFoldDB" id="A0A0R3SS60"/>
<evidence type="ECO:0000313" key="2">
    <source>
        <dbReference type="EMBL" id="VDL60409.1"/>
    </source>
</evidence>
<dbReference type="Pfam" id="PF00498">
    <property type="entry name" value="FHA"/>
    <property type="match status" value="1"/>
</dbReference>
<dbReference type="WBParaSite" id="HDID_0000809301-mRNA-1">
    <property type="protein sequence ID" value="HDID_0000809301-mRNA-1"/>
    <property type="gene ID" value="HDID_0000809301"/>
</dbReference>
<proteinExistence type="predicted"/>
<dbReference type="SUPFAM" id="SSF49879">
    <property type="entry name" value="SMAD/FHA domain"/>
    <property type="match status" value="1"/>
</dbReference>
<evidence type="ECO:0000313" key="4">
    <source>
        <dbReference type="WBParaSite" id="HDID_0000809301-mRNA-1"/>
    </source>
</evidence>
<dbReference type="InterPro" id="IPR000253">
    <property type="entry name" value="FHA_dom"/>
</dbReference>
<evidence type="ECO:0000259" key="1">
    <source>
        <dbReference type="Pfam" id="PF00498"/>
    </source>
</evidence>
<name>A0A0R3SS60_HYMDI</name>